<sequence length="298" mass="31271">MTGSQHSHGRTSGTSRVLLALGCAVAVVSGTVLYSSATDSSSQPSHSQAAKPVGKNHSGNHGADQPDVKLADVAVDGGSIALVSHDRTLVYGQDDGPAWSTIKVPIAIAALQHDPATIDRVQPTIEWSSNEDAEALWFSMGNQTQAGEAVEELLHTTESAADLDKIPAHFADAQAFGAVNWSLSEQVSFANQMWCVPEAEPVLESMGNIAEEHRWGLGRIDGARFKGGWGPDDETGVYTARQFGVIPVPGGWAPVALSATAEDGTEGSAQEILNEMADKLNALKDRLAPSACVPPGDR</sequence>
<dbReference type="Proteomes" id="UP000436181">
    <property type="component" value="Unassembled WGS sequence"/>
</dbReference>
<gene>
    <name evidence="2" type="ORF">F8377_02325</name>
</gene>
<evidence type="ECO:0000313" key="2">
    <source>
        <dbReference type="EMBL" id="KAB3523018.1"/>
    </source>
</evidence>
<evidence type="ECO:0000313" key="3">
    <source>
        <dbReference type="Proteomes" id="UP000436181"/>
    </source>
</evidence>
<proteinExistence type="predicted"/>
<organism evidence="2 3">
    <name type="scientific">Corynebacterium zhongnanshanii</name>
    <dbReference type="NCBI Taxonomy" id="2768834"/>
    <lineage>
        <taxon>Bacteria</taxon>
        <taxon>Bacillati</taxon>
        <taxon>Actinomycetota</taxon>
        <taxon>Actinomycetes</taxon>
        <taxon>Mycobacteriales</taxon>
        <taxon>Corynebacteriaceae</taxon>
        <taxon>Corynebacterium</taxon>
    </lineage>
</organism>
<feature type="compositionally biased region" description="Polar residues" evidence="1">
    <location>
        <begin position="36"/>
        <end position="48"/>
    </location>
</feature>
<dbReference type="RefSeq" id="WP_151843837.1">
    <property type="nucleotide sequence ID" value="NZ_WBZJ01000001.1"/>
</dbReference>
<evidence type="ECO:0000256" key="1">
    <source>
        <dbReference type="SAM" id="MobiDB-lite"/>
    </source>
</evidence>
<comment type="caution">
    <text evidence="2">The sequence shown here is derived from an EMBL/GenBank/DDBJ whole genome shotgun (WGS) entry which is preliminary data.</text>
</comment>
<reference evidence="2 3" key="1">
    <citation type="submission" date="2019-10" db="EMBL/GenBank/DDBJ databases">
        <title>Corynebacterium sp novel species isolated from the respiratory tract of Marmot.</title>
        <authorList>
            <person name="Zhang G."/>
        </authorList>
    </citation>
    <scope>NUCLEOTIDE SEQUENCE [LARGE SCALE GENOMIC DNA]</scope>
    <source>
        <strain evidence="2 3">336</strain>
    </source>
</reference>
<name>A0ABQ6VFB3_9CORY</name>
<keyword evidence="3" id="KW-1185">Reference proteome</keyword>
<feature type="region of interest" description="Disordered" evidence="1">
    <location>
        <begin position="36"/>
        <end position="66"/>
    </location>
</feature>
<protein>
    <submittedName>
        <fullName evidence="2">Uncharacterized protein</fullName>
    </submittedName>
</protein>
<dbReference type="EMBL" id="WBZJ01000001">
    <property type="protein sequence ID" value="KAB3523018.1"/>
    <property type="molecule type" value="Genomic_DNA"/>
</dbReference>
<accession>A0ABQ6VFB3</accession>